<feature type="transmembrane region" description="Helical" evidence="6">
    <location>
        <begin position="295"/>
        <end position="314"/>
    </location>
</feature>
<feature type="transmembrane region" description="Helical" evidence="6">
    <location>
        <begin position="124"/>
        <end position="149"/>
    </location>
</feature>
<dbReference type="STRING" id="272942.RCAP_rcc02712"/>
<evidence type="ECO:0000256" key="6">
    <source>
        <dbReference type="SAM" id="Phobius"/>
    </source>
</evidence>
<dbReference type="GO" id="GO:0005886">
    <property type="term" value="C:plasma membrane"/>
    <property type="evidence" value="ECO:0007669"/>
    <property type="project" value="UniProtKB-SubCell"/>
</dbReference>
<evidence type="ECO:0000313" key="8">
    <source>
        <dbReference type="EMBL" id="ADE86442.1"/>
    </source>
</evidence>
<evidence type="ECO:0000256" key="2">
    <source>
        <dbReference type="ARBA" id="ARBA00022475"/>
    </source>
</evidence>
<feature type="transmembrane region" description="Helical" evidence="6">
    <location>
        <begin position="95"/>
        <end position="117"/>
    </location>
</feature>
<evidence type="ECO:0000259" key="7">
    <source>
        <dbReference type="PROSITE" id="PS50850"/>
    </source>
</evidence>
<evidence type="ECO:0000256" key="5">
    <source>
        <dbReference type="ARBA" id="ARBA00023136"/>
    </source>
</evidence>
<dbReference type="AlphaFoldDB" id="D5ANF2"/>
<keyword evidence="2" id="KW-1003">Cell membrane</keyword>
<comment type="subcellular location">
    <subcellularLocation>
        <location evidence="1">Cell membrane</location>
        <topology evidence="1">Multi-pass membrane protein</topology>
    </subcellularLocation>
</comment>
<feature type="transmembrane region" description="Helical" evidence="6">
    <location>
        <begin position="240"/>
        <end position="259"/>
    </location>
</feature>
<protein>
    <submittedName>
        <fullName evidence="8">Major facilitator superfamily MFS_1</fullName>
    </submittedName>
</protein>
<feature type="transmembrane region" description="Helical" evidence="6">
    <location>
        <begin position="70"/>
        <end position="89"/>
    </location>
</feature>
<feature type="transmembrane region" description="Helical" evidence="6">
    <location>
        <begin position="326"/>
        <end position="348"/>
    </location>
</feature>
<feature type="transmembrane region" description="Helical" evidence="6">
    <location>
        <begin position="271"/>
        <end position="289"/>
    </location>
</feature>
<feature type="transmembrane region" description="Helical" evidence="6">
    <location>
        <begin position="200"/>
        <end position="220"/>
    </location>
</feature>
<feature type="domain" description="Major facilitator superfamily (MFS) profile" evidence="7">
    <location>
        <begin position="1"/>
        <end position="391"/>
    </location>
</feature>
<reference evidence="8 9" key="2">
    <citation type="journal article" date="2010" name="J. Bacteriol.">
        <title>Complete genome sequence of the photosynthetic purple nonsulfur bacterium Rhodobacter capsulatus SB 1003.</title>
        <authorList>
            <person name="Strnad H."/>
            <person name="Lapidus A."/>
            <person name="Paces J."/>
            <person name="Ulbrich P."/>
            <person name="Vlcek C."/>
            <person name="Paces V."/>
            <person name="Haselkorn R."/>
        </authorList>
    </citation>
    <scope>NUCLEOTIDE SEQUENCE [LARGE SCALE GENOMIC DNA]</scope>
    <source>
        <strain evidence="9">ATCC BAA-309 / NBRC 16581 / SB1003</strain>
    </source>
</reference>
<evidence type="ECO:0000256" key="4">
    <source>
        <dbReference type="ARBA" id="ARBA00022989"/>
    </source>
</evidence>
<accession>D5ANF2</accession>
<gene>
    <name evidence="8" type="ordered locus">RCAP_rcc02712</name>
</gene>
<dbReference type="InterPro" id="IPR050189">
    <property type="entry name" value="MFS_Efflux_Transporters"/>
</dbReference>
<feature type="transmembrane region" description="Helical" evidence="6">
    <location>
        <begin position="368"/>
        <end position="386"/>
    </location>
</feature>
<dbReference type="InterPro" id="IPR036259">
    <property type="entry name" value="MFS_trans_sf"/>
</dbReference>
<dbReference type="KEGG" id="rcp:RCAP_rcc02712"/>
<organism evidence="8 9">
    <name type="scientific">Rhodobacter capsulatus (strain ATCC BAA-309 / NBRC 16581 / SB1003)</name>
    <dbReference type="NCBI Taxonomy" id="272942"/>
    <lineage>
        <taxon>Bacteria</taxon>
        <taxon>Pseudomonadati</taxon>
        <taxon>Pseudomonadota</taxon>
        <taxon>Alphaproteobacteria</taxon>
        <taxon>Rhodobacterales</taxon>
        <taxon>Rhodobacter group</taxon>
        <taxon>Rhodobacter</taxon>
    </lineage>
</organism>
<dbReference type="OrthoDB" id="272777at2"/>
<dbReference type="Gene3D" id="1.20.1250.20">
    <property type="entry name" value="MFS general substrate transporter like domains"/>
    <property type="match status" value="2"/>
</dbReference>
<dbReference type="EMBL" id="CP001312">
    <property type="protein sequence ID" value="ADE86442.1"/>
    <property type="molecule type" value="Genomic_DNA"/>
</dbReference>
<evidence type="ECO:0000313" key="9">
    <source>
        <dbReference type="Proteomes" id="UP000002361"/>
    </source>
</evidence>
<feature type="transmembrane region" description="Helical" evidence="6">
    <location>
        <begin position="39"/>
        <end position="58"/>
    </location>
</feature>
<dbReference type="eggNOG" id="COG2271">
    <property type="taxonomic scope" value="Bacteria"/>
</dbReference>
<dbReference type="RefSeq" id="WP_013068421.1">
    <property type="nucleotide sequence ID" value="NC_014034.1"/>
</dbReference>
<dbReference type="Proteomes" id="UP000002361">
    <property type="component" value="Chromosome"/>
</dbReference>
<sequence length="392" mass="40654">MRLSIAFLVAGYVLSQFYRACLAVLTPVLKTELGASAEDLAVSLGLWYLAFALMQIPVGEALDRIGPRRTVGWLLALGGGGGAATFALATGPWGIHLAMVLIGIGCSPVLMGSYYIFARSFSPAIFGTLAAAVIGVGSLGNLAGAAPLAAAIDAFGWRATLWGLTGVTLVVALAILIFTRDPERIAHKGQKGNVFDILRLPGFWLILPLIFANYTAAAAIRGLWAGPWLSALQDADAGLIGKVTLAMGVAMVLGNFAYGPADRILGSHKRVAIAGNLVLCLALAALAFAPDAGLWQATALLAAVGFFGASFPVLMAHGRTFLPPHLVGRGVTLLNLFSIAGAGIGLFLSRPVFAAASSAGDPVAAYRALFLFFLIPVVAGLAVYLFSRARPH</sequence>
<proteinExistence type="predicted"/>
<evidence type="ECO:0000256" key="1">
    <source>
        <dbReference type="ARBA" id="ARBA00004651"/>
    </source>
</evidence>
<evidence type="ECO:0000256" key="3">
    <source>
        <dbReference type="ARBA" id="ARBA00022692"/>
    </source>
</evidence>
<name>D5ANF2_RHOCB</name>
<keyword evidence="9" id="KW-1185">Reference proteome</keyword>
<dbReference type="GeneID" id="31491533"/>
<dbReference type="Pfam" id="PF07690">
    <property type="entry name" value="MFS_1"/>
    <property type="match status" value="1"/>
</dbReference>
<reference key="1">
    <citation type="submission" date="2008-12" db="EMBL/GenBank/DDBJ databases">
        <title>Complete genome sequence of Rhodobacter capsulatus SB1003.</title>
        <authorList>
            <person name="Strnad H."/>
            <person name="Lapidus A."/>
            <person name="Vlcek C."/>
            <person name="Ulbrich P."/>
            <person name="Paces J."/>
            <person name="Maltsev N."/>
            <person name="Kumar V."/>
            <person name="Kogan Y."/>
            <person name="Milgram A."/>
            <person name="Rebrekov D."/>
            <person name="Mazur M."/>
            <person name="Cox R."/>
            <person name="Kyrpides N."/>
            <person name="Kolar M."/>
            <person name="Sachova J."/>
            <person name="Ridl J."/>
            <person name="Ivanova N."/>
            <person name="Kapatral V."/>
            <person name="Los T."/>
            <person name="Lykidis A."/>
            <person name="Mikhailova N."/>
            <person name="Reznik G."/>
            <person name="Vasieva O."/>
            <person name="Fonstein M."/>
            <person name="Paces V."/>
            <person name="Haselkorn R."/>
        </authorList>
    </citation>
    <scope>NUCLEOTIDE SEQUENCE</scope>
    <source>
        <strain>SB1003</strain>
    </source>
</reference>
<dbReference type="InterPro" id="IPR020846">
    <property type="entry name" value="MFS_dom"/>
</dbReference>
<keyword evidence="4 6" id="KW-1133">Transmembrane helix</keyword>
<dbReference type="SUPFAM" id="SSF103473">
    <property type="entry name" value="MFS general substrate transporter"/>
    <property type="match status" value="1"/>
</dbReference>
<dbReference type="InterPro" id="IPR011701">
    <property type="entry name" value="MFS"/>
</dbReference>
<feature type="transmembrane region" description="Helical" evidence="6">
    <location>
        <begin position="161"/>
        <end position="179"/>
    </location>
</feature>
<keyword evidence="3 6" id="KW-0812">Transmembrane</keyword>
<dbReference type="GO" id="GO:0022857">
    <property type="term" value="F:transmembrane transporter activity"/>
    <property type="evidence" value="ECO:0007669"/>
    <property type="project" value="InterPro"/>
</dbReference>
<dbReference type="HOGENOM" id="CLU_001265_62_0_5"/>
<dbReference type="PROSITE" id="PS50850">
    <property type="entry name" value="MFS"/>
    <property type="match status" value="1"/>
</dbReference>
<keyword evidence="5 6" id="KW-0472">Membrane</keyword>
<dbReference type="PANTHER" id="PTHR43124">
    <property type="entry name" value="PURINE EFFLUX PUMP PBUE"/>
    <property type="match status" value="1"/>
</dbReference>
<dbReference type="PANTHER" id="PTHR43124:SF3">
    <property type="entry name" value="CHLORAMPHENICOL EFFLUX PUMP RV0191"/>
    <property type="match status" value="1"/>
</dbReference>